<organism evidence="2 3">
    <name type="scientific">Mortierella isabellina</name>
    <name type="common">Filamentous fungus</name>
    <name type="synonym">Umbelopsis isabellina</name>
    <dbReference type="NCBI Taxonomy" id="91625"/>
    <lineage>
        <taxon>Eukaryota</taxon>
        <taxon>Fungi</taxon>
        <taxon>Fungi incertae sedis</taxon>
        <taxon>Mucoromycota</taxon>
        <taxon>Mucoromycotina</taxon>
        <taxon>Umbelopsidomycetes</taxon>
        <taxon>Umbelopsidales</taxon>
        <taxon>Umbelopsidaceae</taxon>
        <taxon>Umbelopsis</taxon>
    </lineage>
</organism>
<accession>A0A8H7PLU8</accession>
<sequence length="342" mass="37191">MSELRILTKDQVDQLLEKSSDSMVSPQVEIINLMADTFSTFSNSPDLVQAPHRITLQTPNHAVLYMPTRVDGMGTAMKVVSVPKDGKGGLPSKILVMNEATGELRAVVNAAALTAIRTAAGCALATMHLAARNASNMLVFGAGAQSIAHVDLIAAIRPTIKHVTVWNRSKERLESVLTLLREKHGNMVFTGIVGNNEALEQAVRDAQIICTCTNSYEPVFNGEWVQPGTHINSVGSYRLDMQEIDQVTVALPRKIVVDSREACKIEAGEHVQAVNDGHRNPDTDWVEIGEMLKKPELVSQVRQSESDVTIFKSVGVGAQDVAIAELIVRRAEHENIGQMVDA</sequence>
<dbReference type="PANTHER" id="PTHR13812">
    <property type="entry name" value="KETIMINE REDUCTASE MU-CRYSTALLIN"/>
    <property type="match status" value="1"/>
</dbReference>
<name>A0A8H7PLU8_MORIS</name>
<comment type="similarity">
    <text evidence="1">Belongs to the ornithine cyclodeaminase/mu-crystallin family.</text>
</comment>
<evidence type="ECO:0000256" key="1">
    <source>
        <dbReference type="ARBA" id="ARBA00008903"/>
    </source>
</evidence>
<comment type="caution">
    <text evidence="2">The sequence shown here is derived from an EMBL/GenBank/DDBJ whole genome shotgun (WGS) entry which is preliminary data.</text>
</comment>
<reference evidence="2" key="1">
    <citation type="submission" date="2020-12" db="EMBL/GenBank/DDBJ databases">
        <title>Metabolic potential, ecology and presence of endohyphal bacteria is reflected in genomic diversity of Mucoromycotina.</title>
        <authorList>
            <person name="Muszewska A."/>
            <person name="Okrasinska A."/>
            <person name="Steczkiewicz K."/>
            <person name="Drgas O."/>
            <person name="Orlowska M."/>
            <person name="Perlinska-Lenart U."/>
            <person name="Aleksandrzak-Piekarczyk T."/>
            <person name="Szatraj K."/>
            <person name="Zielenkiewicz U."/>
            <person name="Pilsyk S."/>
            <person name="Malc E."/>
            <person name="Mieczkowski P."/>
            <person name="Kruszewska J.S."/>
            <person name="Biernat P."/>
            <person name="Pawlowska J."/>
        </authorList>
    </citation>
    <scope>NUCLEOTIDE SEQUENCE</scope>
    <source>
        <strain evidence="2">WA0000067209</strain>
    </source>
</reference>
<keyword evidence="3" id="KW-1185">Reference proteome</keyword>
<dbReference type="InterPro" id="IPR036291">
    <property type="entry name" value="NAD(P)-bd_dom_sf"/>
</dbReference>
<dbReference type="PANTHER" id="PTHR13812:SF19">
    <property type="entry name" value="KETIMINE REDUCTASE MU-CRYSTALLIN"/>
    <property type="match status" value="1"/>
</dbReference>
<dbReference type="AlphaFoldDB" id="A0A8H7PLU8"/>
<proteinExistence type="inferred from homology"/>
<dbReference type="InterPro" id="IPR023401">
    <property type="entry name" value="ODC_N"/>
</dbReference>
<protein>
    <submittedName>
        <fullName evidence="2">Uncharacterized protein</fullName>
    </submittedName>
</protein>
<evidence type="ECO:0000313" key="3">
    <source>
        <dbReference type="Proteomes" id="UP000654370"/>
    </source>
</evidence>
<dbReference type="OrthoDB" id="41492at2759"/>
<dbReference type="PIRSF" id="PIRSF001439">
    <property type="entry name" value="CryM"/>
    <property type="match status" value="1"/>
</dbReference>
<dbReference type="Proteomes" id="UP000654370">
    <property type="component" value="Unassembled WGS sequence"/>
</dbReference>
<dbReference type="Gene3D" id="3.40.50.720">
    <property type="entry name" value="NAD(P)-binding Rossmann-like Domain"/>
    <property type="match status" value="1"/>
</dbReference>
<dbReference type="EMBL" id="JAEPQZ010000011">
    <property type="protein sequence ID" value="KAG2175591.1"/>
    <property type="molecule type" value="Genomic_DNA"/>
</dbReference>
<dbReference type="GO" id="GO:0005737">
    <property type="term" value="C:cytoplasm"/>
    <property type="evidence" value="ECO:0007669"/>
    <property type="project" value="TreeGrafter"/>
</dbReference>
<dbReference type="InterPro" id="IPR003462">
    <property type="entry name" value="ODC_Mu_crystall"/>
</dbReference>
<evidence type="ECO:0000313" key="2">
    <source>
        <dbReference type="EMBL" id="KAG2175591.1"/>
    </source>
</evidence>
<dbReference type="Gene3D" id="3.30.1780.10">
    <property type="entry name" value="ornithine cyclodeaminase, domain 1"/>
    <property type="match status" value="1"/>
</dbReference>
<dbReference type="Pfam" id="PF02423">
    <property type="entry name" value="OCD_Mu_crystall"/>
    <property type="match status" value="1"/>
</dbReference>
<gene>
    <name evidence="2" type="ORF">INT43_001238</name>
</gene>
<dbReference type="SUPFAM" id="SSF51735">
    <property type="entry name" value="NAD(P)-binding Rossmann-fold domains"/>
    <property type="match status" value="1"/>
</dbReference>